<gene>
    <name evidence="6" type="ORF">H5V45_16475</name>
</gene>
<comment type="similarity">
    <text evidence="1">Belongs to the NAD(P)-dependent epimerase/dehydratase family.</text>
</comment>
<dbReference type="PANTHER" id="PTHR43103">
    <property type="entry name" value="NUCLEOSIDE-DIPHOSPHATE-SUGAR EPIMERASE"/>
    <property type="match status" value="1"/>
</dbReference>
<evidence type="ECO:0000259" key="5">
    <source>
        <dbReference type="Pfam" id="PF01370"/>
    </source>
</evidence>
<evidence type="ECO:0000256" key="2">
    <source>
        <dbReference type="ARBA" id="ARBA00023002"/>
    </source>
</evidence>
<dbReference type="Proteomes" id="UP000523955">
    <property type="component" value="Unassembled WGS sequence"/>
</dbReference>
<dbReference type="SUPFAM" id="SSF51735">
    <property type="entry name" value="NAD(P)-binding Rossmann-fold domains"/>
    <property type="match status" value="1"/>
</dbReference>
<comment type="caution">
    <text evidence="6">The sequence shown here is derived from an EMBL/GenBank/DDBJ whole genome shotgun (WGS) entry which is preliminary data.</text>
</comment>
<dbReference type="EMBL" id="JACKXE010000001">
    <property type="protein sequence ID" value="MBB6628925.1"/>
    <property type="molecule type" value="Genomic_DNA"/>
</dbReference>
<dbReference type="AlphaFoldDB" id="A0A7X0RKJ1"/>
<evidence type="ECO:0000313" key="6">
    <source>
        <dbReference type="EMBL" id="MBB6628925.1"/>
    </source>
</evidence>
<dbReference type="Pfam" id="PF01370">
    <property type="entry name" value="Epimerase"/>
    <property type="match status" value="1"/>
</dbReference>
<accession>A0A7X0RKJ1</accession>
<feature type="domain" description="NAD-dependent epimerase/dehydratase" evidence="5">
    <location>
        <begin position="3"/>
        <end position="162"/>
    </location>
</feature>
<feature type="region of interest" description="Disordered" evidence="4">
    <location>
        <begin position="240"/>
        <end position="265"/>
    </location>
</feature>
<dbReference type="RefSeq" id="WP_185253933.1">
    <property type="nucleotide sequence ID" value="NZ_JACKXE010000001.1"/>
</dbReference>
<evidence type="ECO:0000256" key="4">
    <source>
        <dbReference type="SAM" id="MobiDB-lite"/>
    </source>
</evidence>
<dbReference type="InterPro" id="IPR001509">
    <property type="entry name" value="Epimerase_deHydtase"/>
</dbReference>
<proteinExistence type="inferred from homology"/>
<evidence type="ECO:0000313" key="7">
    <source>
        <dbReference type="Proteomes" id="UP000523955"/>
    </source>
</evidence>
<sequence length="265" mass="28157">MRVLVTGAAGAIGRVLVDGLTDRGHTIVGLDRVPAPNGYDLPWHVADCADPDAVAAVFAEESLDAVVHMAGHPGEASLPDSLTSHVVTTAALLDAMVEHDVTRFVYGGSNHAVGRTPRSELLGTDVRPRPDTYYGVSKVAAEALMSLYADRHGLDAVSCRIGSFLPEPETVRNLATWLSPDDCVRMVHAALTATAPGFAVLYGISANSDAWWDLEPGRALGYEPQDDAATYADRLAPREQDEAEATHVGGPYATATFERPALDRS</sequence>
<evidence type="ECO:0000256" key="1">
    <source>
        <dbReference type="ARBA" id="ARBA00007637"/>
    </source>
</evidence>
<dbReference type="GO" id="GO:0016491">
    <property type="term" value="F:oxidoreductase activity"/>
    <property type="evidence" value="ECO:0007669"/>
    <property type="project" value="UniProtKB-KW"/>
</dbReference>
<name>A0A7X0RKJ1_9ACTN</name>
<keyword evidence="3" id="KW-0520">NAD</keyword>
<evidence type="ECO:0000256" key="3">
    <source>
        <dbReference type="ARBA" id="ARBA00023027"/>
    </source>
</evidence>
<dbReference type="PANTHER" id="PTHR43103:SF5">
    <property type="entry name" value="4-EPIMERASE, PUTATIVE (AFU_ORTHOLOGUE AFUA_7G00360)-RELATED"/>
    <property type="match status" value="1"/>
</dbReference>
<keyword evidence="7" id="KW-1185">Reference proteome</keyword>
<organism evidence="6 7">
    <name type="scientific">Nocardioides luti</name>
    <dbReference type="NCBI Taxonomy" id="2761101"/>
    <lineage>
        <taxon>Bacteria</taxon>
        <taxon>Bacillati</taxon>
        <taxon>Actinomycetota</taxon>
        <taxon>Actinomycetes</taxon>
        <taxon>Propionibacteriales</taxon>
        <taxon>Nocardioidaceae</taxon>
        <taxon>Nocardioides</taxon>
    </lineage>
</organism>
<dbReference type="InterPro" id="IPR036291">
    <property type="entry name" value="NAD(P)-bd_dom_sf"/>
</dbReference>
<protein>
    <submittedName>
        <fullName evidence="6">NAD(P)-dependent oxidoreductase</fullName>
    </submittedName>
</protein>
<reference evidence="6 7" key="1">
    <citation type="submission" date="2020-08" db="EMBL/GenBank/DDBJ databases">
        <authorList>
            <person name="Seo M.-J."/>
        </authorList>
    </citation>
    <scope>NUCLEOTIDE SEQUENCE [LARGE SCALE GENOMIC DNA]</scope>
    <source>
        <strain evidence="6 7">KIGAM211</strain>
    </source>
</reference>
<dbReference type="Gene3D" id="3.40.50.720">
    <property type="entry name" value="NAD(P)-binding Rossmann-like Domain"/>
    <property type="match status" value="1"/>
</dbReference>
<keyword evidence="2" id="KW-0560">Oxidoreductase</keyword>